<dbReference type="InterPro" id="IPR027417">
    <property type="entry name" value="P-loop_NTPase"/>
</dbReference>
<dbReference type="PANTHER" id="PTHR43300">
    <property type="entry name" value="ACETYLTRANSFERASE"/>
    <property type="match status" value="1"/>
</dbReference>
<dbReference type="SUPFAM" id="SSF51161">
    <property type="entry name" value="Trimeric LpxA-like enzymes"/>
    <property type="match status" value="1"/>
</dbReference>
<dbReference type="InterPro" id="IPR050179">
    <property type="entry name" value="Trans_hexapeptide_repeat"/>
</dbReference>
<keyword evidence="4" id="KW-0677">Repeat</keyword>
<dbReference type="InterPro" id="IPR001451">
    <property type="entry name" value="Hexapep"/>
</dbReference>
<feature type="domain" description="Guanylate kinase/L-type calcium channel beta subunit" evidence="9">
    <location>
        <begin position="8"/>
        <end position="184"/>
    </location>
</feature>
<dbReference type="Gene3D" id="3.40.50.300">
    <property type="entry name" value="P-loop containing nucleotide triphosphate hydrolases"/>
    <property type="match status" value="1"/>
</dbReference>
<dbReference type="Pfam" id="PF00132">
    <property type="entry name" value="Hexapep"/>
    <property type="match status" value="1"/>
</dbReference>
<evidence type="ECO:0000313" key="10">
    <source>
        <dbReference type="EMBL" id="MBL1118593.1"/>
    </source>
</evidence>
<dbReference type="EC" id="2.7.4.23" evidence="7"/>
<dbReference type="Gene3D" id="2.160.10.10">
    <property type="entry name" value="Hexapeptide repeat proteins"/>
    <property type="match status" value="1"/>
</dbReference>
<comment type="catalytic activity">
    <reaction evidence="1 7">
        <text>alpha-D-ribose 1,5-bisphosphate + ATP = 5-phospho-alpha-D-ribose 1-diphosphate + ADP</text>
        <dbReference type="Rhea" id="RHEA:20109"/>
        <dbReference type="ChEBI" id="CHEBI:30616"/>
        <dbReference type="ChEBI" id="CHEBI:58017"/>
        <dbReference type="ChEBI" id="CHEBI:68688"/>
        <dbReference type="ChEBI" id="CHEBI:456216"/>
        <dbReference type="EC" id="2.7.4.23"/>
    </reaction>
</comment>
<evidence type="ECO:0000256" key="2">
    <source>
        <dbReference type="ARBA" id="ARBA00005069"/>
    </source>
</evidence>
<evidence type="ECO:0000256" key="3">
    <source>
        <dbReference type="ARBA" id="ARBA00022679"/>
    </source>
</evidence>
<dbReference type="NCBIfam" id="TIGR02322">
    <property type="entry name" value="phosphon_PhnN"/>
    <property type="match status" value="1"/>
</dbReference>
<keyword evidence="6 7" id="KW-0067">ATP-binding</keyword>
<dbReference type="PROSITE" id="PS00101">
    <property type="entry name" value="HEXAPEP_TRANSFERASES"/>
    <property type="match status" value="1"/>
</dbReference>
<comment type="pathway">
    <text evidence="2 7">Metabolic intermediate biosynthesis; 5-phospho-alpha-D-ribose 1-diphosphate biosynthesis; 5-phospho-alpha-D-ribose 1-diphosphate from D-ribose 5-phosphate (route II): step 3/3.</text>
</comment>
<comment type="similarity">
    <text evidence="7">Belongs to the ribose 1,5-bisphosphokinase family.</text>
</comment>
<evidence type="ECO:0000256" key="7">
    <source>
        <dbReference type="HAMAP-Rule" id="MF_00836"/>
    </source>
</evidence>
<evidence type="ECO:0000259" key="9">
    <source>
        <dbReference type="SMART" id="SM00072"/>
    </source>
</evidence>
<organism evidence="10 11">
    <name type="scientific">Streptomyces endocoffeicus</name>
    <dbReference type="NCBI Taxonomy" id="2898945"/>
    <lineage>
        <taxon>Bacteria</taxon>
        <taxon>Bacillati</taxon>
        <taxon>Actinomycetota</taxon>
        <taxon>Actinomycetes</taxon>
        <taxon>Kitasatosporales</taxon>
        <taxon>Streptomycetaceae</taxon>
        <taxon>Streptomyces</taxon>
    </lineage>
</organism>
<dbReference type="RefSeq" id="WP_201856412.1">
    <property type="nucleotide sequence ID" value="NZ_JAERRG010000024.1"/>
</dbReference>
<dbReference type="NCBIfam" id="TIGR03308">
    <property type="entry name" value="phn_thr-fam"/>
    <property type="match status" value="1"/>
</dbReference>
<comment type="caution">
    <text evidence="10">The sequence shown here is derived from an EMBL/GenBank/DDBJ whole genome shotgun (WGS) entry which is preliminary data.</text>
</comment>
<dbReference type="PANTHER" id="PTHR43300:SF11">
    <property type="entry name" value="ACETYLTRANSFERASE RV3034C-RELATED"/>
    <property type="match status" value="1"/>
</dbReference>
<evidence type="ECO:0000256" key="1">
    <source>
        <dbReference type="ARBA" id="ARBA00000373"/>
    </source>
</evidence>
<proteinExistence type="inferred from homology"/>
<keyword evidence="11" id="KW-1185">Reference proteome</keyword>
<keyword evidence="5 7" id="KW-0547">Nucleotide-binding</keyword>
<dbReference type="CDD" id="cd03349">
    <property type="entry name" value="LbH_XAT"/>
    <property type="match status" value="1"/>
</dbReference>
<feature type="region of interest" description="Disordered" evidence="8">
    <location>
        <begin position="185"/>
        <end position="209"/>
    </location>
</feature>
<dbReference type="HAMAP" id="MF_00836">
    <property type="entry name" value="PhnN"/>
    <property type="match status" value="1"/>
</dbReference>
<dbReference type="InterPro" id="IPR011004">
    <property type="entry name" value="Trimer_LpxA-like_sf"/>
</dbReference>
<keyword evidence="3 7" id="KW-0808">Transferase</keyword>
<gene>
    <name evidence="7 10" type="primary">phnN</name>
    <name evidence="10" type="ORF">JK364_40435</name>
</gene>
<evidence type="ECO:0000256" key="6">
    <source>
        <dbReference type="ARBA" id="ARBA00022840"/>
    </source>
</evidence>
<evidence type="ECO:0000256" key="5">
    <source>
        <dbReference type="ARBA" id="ARBA00022741"/>
    </source>
</evidence>
<dbReference type="InterPro" id="IPR012699">
    <property type="entry name" value="PhnN"/>
</dbReference>
<dbReference type="EMBL" id="JAERRG010000024">
    <property type="protein sequence ID" value="MBL1118593.1"/>
    <property type="molecule type" value="Genomic_DNA"/>
</dbReference>
<dbReference type="Proteomes" id="UP000621510">
    <property type="component" value="Unassembled WGS sequence"/>
</dbReference>
<dbReference type="InterPro" id="IPR008145">
    <property type="entry name" value="GK/Ca_channel_bsu"/>
</dbReference>
<evidence type="ECO:0000256" key="4">
    <source>
        <dbReference type="ARBA" id="ARBA00022737"/>
    </source>
</evidence>
<reference evidence="10 11" key="1">
    <citation type="submission" date="2021-01" db="EMBL/GenBank/DDBJ databases">
        <title>WGS of actinomycetes isolated from Thailand.</title>
        <authorList>
            <person name="Thawai C."/>
        </authorList>
    </citation>
    <scope>NUCLEOTIDE SEQUENCE [LARGE SCALE GENOMIC DNA]</scope>
    <source>
        <strain evidence="10 11">CA3R110</strain>
    </source>
</reference>
<comment type="function">
    <text evidence="7">Catalyzes the phosphorylation of ribose 1,5-bisphosphate to 5-phospho-D-ribosyl alpha-1-diphosphate (PRPP).</text>
</comment>
<evidence type="ECO:0000313" key="11">
    <source>
        <dbReference type="Proteomes" id="UP000621510"/>
    </source>
</evidence>
<comment type="caution">
    <text evidence="7">Lacks conserved residue(s) required for the propagation of feature annotation.</text>
</comment>
<evidence type="ECO:0000256" key="8">
    <source>
        <dbReference type="SAM" id="MobiDB-lite"/>
    </source>
</evidence>
<dbReference type="InterPro" id="IPR017694">
    <property type="entry name" value="Phosphonate_tfrase_rpt"/>
</dbReference>
<name>A0ABS1Q1P8_9ACTN</name>
<accession>A0ABS1Q1P8</accession>
<dbReference type="SMART" id="SM00072">
    <property type="entry name" value="GuKc"/>
    <property type="match status" value="1"/>
</dbReference>
<protein>
    <recommendedName>
        <fullName evidence="7">Ribose 1,5-bisphosphate phosphokinase PhnN</fullName>
        <ecNumber evidence="7">2.7.4.23</ecNumber>
    </recommendedName>
    <alternativeName>
        <fullName evidence="7">Ribose 1,5-bisphosphokinase</fullName>
    </alternativeName>
</protein>
<feature type="compositionally biased region" description="Low complexity" evidence="8">
    <location>
        <begin position="185"/>
        <end position="196"/>
    </location>
</feature>
<dbReference type="InterPro" id="IPR018357">
    <property type="entry name" value="Hexapep_transf_CS"/>
</dbReference>
<sequence>MTTQKIGPGTFVAVVGASGVGKDALIAEARRHAGPDVSLPQRHITRAPGPGENHLPRSVQEFRIASEAGHFAIEWSAHGLRYGIPIEIDDDIRDGRSVVANMSRSVLDELAARYEHLVVVRVTVSEAVRASRLRTRGREDADDMARRLHRPDPAPDYAVDAEIHNDGTIADGAAALLRVIRTTPRRTSAPARRTPAVSESPIGPGALPSAGIVHEGSTVVAGTLGRYTEVGQGSRLADVELGDYSYCDRYCDLANTTVGKFSNIASFVRIGATDHPLDRVSLHHFMYRSAKYWPDAEDDAEWFAKRSSRRTKIGHDTWIGHGAQVKPDVVVGNGAVIASGAIVTKDVPPYAIVAGVPARIIRFRQPPEIAERLERLAWWDWDHATLRERLDDFRTLNAADLLDCYEV</sequence>
<dbReference type="SUPFAM" id="SSF52540">
    <property type="entry name" value="P-loop containing nucleoside triphosphate hydrolases"/>
    <property type="match status" value="1"/>
</dbReference>